<dbReference type="RefSeq" id="WP_182513188.1">
    <property type="nucleotide sequence ID" value="NZ_JACJIQ010000009.1"/>
</dbReference>
<reference evidence="1 2" key="1">
    <citation type="submission" date="2020-08" db="EMBL/GenBank/DDBJ databases">
        <title>Genomic Encyclopedia of Type Strains, Phase IV (KMG-IV): sequencing the most valuable type-strain genomes for metagenomic binning, comparative biology and taxonomic classification.</title>
        <authorList>
            <person name="Goeker M."/>
        </authorList>
    </citation>
    <scope>NUCLEOTIDE SEQUENCE [LARGE SCALE GENOMIC DNA]</scope>
    <source>
        <strain evidence="1 2">DSM 29854</strain>
    </source>
</reference>
<dbReference type="InterPro" id="IPR029045">
    <property type="entry name" value="ClpP/crotonase-like_dom_sf"/>
</dbReference>
<dbReference type="AlphaFoldDB" id="A0A839GSF1"/>
<dbReference type="EMBL" id="JACJIQ010000009">
    <property type="protein sequence ID" value="MBA9077746.1"/>
    <property type="molecule type" value="Genomic_DNA"/>
</dbReference>
<keyword evidence="2" id="KW-1185">Reference proteome</keyword>
<gene>
    <name evidence="1" type="ORF">FHS90_002465</name>
</gene>
<sequence length="619" mass="70574">MTASIHFLVTSLFNKIGRGGLLLLIGLYLVTPLGVAAQDGFETEKQLNYFRIWGFVKYFHPASALGQVQADSLFLAYLPKVDSAANQKQANLVFRQLLRAVGVPQGEKVKAQKNEPKGAFLLKNLDEAWRTKNKFLSSENRKLLDQIFEHRFTGEKHYYTYVRNNPFGGTMPHEPEYAYKPEENLPYPLRMLALAKLKAFIDYLYPYKHLLDENWDAVVGQYIPLFAQCSSREQYERLLLAVNARLDDTQAYPFFRQLHYREKLFKNHFFPPFDYQLAQQKIIVTAIIDEALCKRSNIRRGDVIEALDSVAVGEWGQALNAVLSVSNESALWARVGEWGDNLLFRSEDPVMQVRLTRGEEQLTTTLRLMDPSASAKAKLIDSYFKKKLAPPAKKNKGLVYAAKGIAYFRIDDTFRMIKDETSEEDFRLMDSLFTRAAKGKGMIFDMRGEPDNSDFVYYYAFKKFGRPNHYFARYYQLNPHHLGTYRLLTQPEVYYPTEITPEDVVYPGKVVLLVNGATHSIGEWHTMSLQRLFPGSITLGQPSAGADGDVKKITLPGNYTVGVSGNGVYYPNNAVTQRLGVRVDEEVQPTVKGILQRRDELLEKAVELINGEGKNEVKE</sequence>
<comment type="caution">
    <text evidence="1">The sequence shown here is derived from an EMBL/GenBank/DDBJ whole genome shotgun (WGS) entry which is preliminary data.</text>
</comment>
<evidence type="ECO:0000313" key="1">
    <source>
        <dbReference type="EMBL" id="MBA9077746.1"/>
    </source>
</evidence>
<evidence type="ECO:0008006" key="3">
    <source>
        <dbReference type="Google" id="ProtNLM"/>
    </source>
</evidence>
<dbReference type="Proteomes" id="UP000563094">
    <property type="component" value="Unassembled WGS sequence"/>
</dbReference>
<name>A0A839GSF1_9BACT</name>
<protein>
    <recommendedName>
        <fullName evidence="3">Tail specific protease domain-containing protein</fullName>
    </recommendedName>
</protein>
<organism evidence="1 2">
    <name type="scientific">Rufibacter quisquiliarum</name>
    <dbReference type="NCBI Taxonomy" id="1549639"/>
    <lineage>
        <taxon>Bacteria</taxon>
        <taxon>Pseudomonadati</taxon>
        <taxon>Bacteroidota</taxon>
        <taxon>Cytophagia</taxon>
        <taxon>Cytophagales</taxon>
        <taxon>Hymenobacteraceae</taxon>
        <taxon>Rufibacter</taxon>
    </lineage>
</organism>
<evidence type="ECO:0000313" key="2">
    <source>
        <dbReference type="Proteomes" id="UP000563094"/>
    </source>
</evidence>
<dbReference type="SUPFAM" id="SSF52096">
    <property type="entry name" value="ClpP/crotonase"/>
    <property type="match status" value="1"/>
</dbReference>
<proteinExistence type="predicted"/>
<accession>A0A839GSF1</accession>
<dbReference type="Gene3D" id="3.90.226.10">
    <property type="entry name" value="2-enoyl-CoA Hydratase, Chain A, domain 1"/>
    <property type="match status" value="1"/>
</dbReference>